<feature type="transmembrane region" description="Helical" evidence="9">
    <location>
        <begin position="242"/>
        <end position="261"/>
    </location>
</feature>
<dbReference type="GO" id="GO:0008324">
    <property type="term" value="F:monoatomic cation transmembrane transporter activity"/>
    <property type="evidence" value="ECO:0007669"/>
    <property type="project" value="InterPro"/>
</dbReference>
<dbReference type="AlphaFoldDB" id="A0A644V4D3"/>
<comment type="caution">
    <text evidence="10">The sequence shown here is derived from an EMBL/GenBank/DDBJ whole genome shotgun (WGS) entry which is preliminary data.</text>
</comment>
<evidence type="ECO:0000256" key="6">
    <source>
        <dbReference type="ARBA" id="ARBA00022989"/>
    </source>
</evidence>
<accession>A0A644V4D3</accession>
<reference evidence="10" key="1">
    <citation type="submission" date="2019-08" db="EMBL/GenBank/DDBJ databases">
        <authorList>
            <person name="Kucharzyk K."/>
            <person name="Murdoch R.W."/>
            <person name="Higgins S."/>
            <person name="Loffler F."/>
        </authorList>
    </citation>
    <scope>NUCLEOTIDE SEQUENCE</scope>
</reference>
<organism evidence="10">
    <name type="scientific">bioreactor metagenome</name>
    <dbReference type="NCBI Taxonomy" id="1076179"/>
    <lineage>
        <taxon>unclassified sequences</taxon>
        <taxon>metagenomes</taxon>
        <taxon>ecological metagenomes</taxon>
    </lineage>
</organism>
<evidence type="ECO:0000256" key="1">
    <source>
        <dbReference type="ARBA" id="ARBA00004651"/>
    </source>
</evidence>
<feature type="transmembrane region" description="Helical" evidence="9">
    <location>
        <begin position="21"/>
        <end position="40"/>
    </location>
</feature>
<keyword evidence="4" id="KW-1003">Cell membrane</keyword>
<evidence type="ECO:0000256" key="2">
    <source>
        <dbReference type="ARBA" id="ARBA00009137"/>
    </source>
</evidence>
<keyword evidence="3" id="KW-0813">Transport</keyword>
<evidence type="ECO:0000256" key="5">
    <source>
        <dbReference type="ARBA" id="ARBA00022692"/>
    </source>
</evidence>
<feature type="transmembrane region" description="Helical" evidence="9">
    <location>
        <begin position="333"/>
        <end position="354"/>
    </location>
</feature>
<comment type="similarity">
    <text evidence="2">Belongs to the TrkH potassium transport family.</text>
</comment>
<sequence length="497" mass="56065">MSAMSRIKINDISTMIHYMGYICLFLGLFMLTPIIVAIIYNETNFIFSFLISGIISISLGIIFIKFFKRYNMSLKVAMFFSTFIWLIASFLGALPFFMSGELSFINSFFEAISGFTTTGFSMFNPIESTGFTINFWRGLTQWIGGLGIIFTMIIILRSSGTSIMRLYNAEGRSERIVPSIRNTSKIILYIYLILTVIGFLLFIISGLPIFDSLFYTFVTLSTGGFGITSNSILYYNSPWVELAAMIVMILGSINFALIYLLFKKKFREFFSDIEIKVAIILIPLFVIIVSAFLIKFNVYGSFFENIRFGTFQVVSAISTTGLQTAFYPDIIKSWPSITFFIILISMIIGGGSCSTSGGIKWLRIGLLFKAIFWQVKSFLLPGGAVIPKKVNHFKGLKVNNDLLRITGLFVFLYLLVYVVSVLIVLCYYNNLSQVLFEIASAMGNVGLTSGILTPNSPDFIKVVFMVDFWLGRLEIWPVLLVILMGVTTIREKIKFNH</sequence>
<evidence type="ECO:0000313" key="10">
    <source>
        <dbReference type="EMBL" id="MPL86154.1"/>
    </source>
</evidence>
<gene>
    <name evidence="10" type="primary">trkG_1</name>
    <name evidence="10" type="ORF">SDC9_32130</name>
</gene>
<feature type="transmembrane region" description="Helical" evidence="9">
    <location>
        <begin position="142"/>
        <end position="167"/>
    </location>
</feature>
<feature type="transmembrane region" description="Helical" evidence="9">
    <location>
        <begin position="306"/>
        <end position="327"/>
    </location>
</feature>
<keyword evidence="5 9" id="KW-0812">Transmembrane</keyword>
<feature type="transmembrane region" description="Helical" evidence="9">
    <location>
        <begin position="366"/>
        <end position="386"/>
    </location>
</feature>
<dbReference type="EMBL" id="VSSQ01000217">
    <property type="protein sequence ID" value="MPL86154.1"/>
    <property type="molecule type" value="Genomic_DNA"/>
</dbReference>
<feature type="transmembrane region" description="Helical" evidence="9">
    <location>
        <begin position="188"/>
        <end position="207"/>
    </location>
</feature>
<feature type="transmembrane region" description="Helical" evidence="9">
    <location>
        <begin position="76"/>
        <end position="98"/>
    </location>
</feature>
<protein>
    <submittedName>
        <fullName evidence="10">Trk system potassium uptake protein TrkG</fullName>
    </submittedName>
</protein>
<feature type="transmembrane region" description="Helical" evidence="9">
    <location>
        <begin position="213"/>
        <end position="235"/>
    </location>
</feature>
<feature type="transmembrane region" description="Helical" evidence="9">
    <location>
        <begin position="406"/>
        <end position="427"/>
    </location>
</feature>
<feature type="transmembrane region" description="Helical" evidence="9">
    <location>
        <begin position="434"/>
        <end position="453"/>
    </location>
</feature>
<name>A0A644V4D3_9ZZZZ</name>
<comment type="subcellular location">
    <subcellularLocation>
        <location evidence="1">Cell membrane</location>
        <topology evidence="1">Multi-pass membrane protein</topology>
    </subcellularLocation>
</comment>
<keyword evidence="7" id="KW-0406">Ion transport</keyword>
<feature type="transmembrane region" description="Helical" evidence="9">
    <location>
        <begin position="46"/>
        <end position="64"/>
    </location>
</feature>
<evidence type="ECO:0000256" key="4">
    <source>
        <dbReference type="ARBA" id="ARBA00022475"/>
    </source>
</evidence>
<dbReference type="GO" id="GO:0005886">
    <property type="term" value="C:plasma membrane"/>
    <property type="evidence" value="ECO:0007669"/>
    <property type="project" value="UniProtKB-SubCell"/>
</dbReference>
<dbReference type="InterPro" id="IPR003445">
    <property type="entry name" value="Cat_transpt"/>
</dbReference>
<evidence type="ECO:0000256" key="8">
    <source>
        <dbReference type="ARBA" id="ARBA00023136"/>
    </source>
</evidence>
<evidence type="ECO:0000256" key="3">
    <source>
        <dbReference type="ARBA" id="ARBA00022448"/>
    </source>
</evidence>
<keyword evidence="6 9" id="KW-1133">Transmembrane helix</keyword>
<dbReference type="PANTHER" id="PTHR32024">
    <property type="entry name" value="TRK SYSTEM POTASSIUM UPTAKE PROTEIN TRKG-RELATED"/>
    <property type="match status" value="1"/>
</dbReference>
<keyword evidence="8 9" id="KW-0472">Membrane</keyword>
<feature type="transmembrane region" description="Helical" evidence="9">
    <location>
        <begin position="273"/>
        <end position="294"/>
    </location>
</feature>
<proteinExistence type="inferred from homology"/>
<dbReference type="SUPFAM" id="SSF81324">
    <property type="entry name" value="Voltage-gated potassium channels"/>
    <property type="match status" value="1"/>
</dbReference>
<dbReference type="Gene3D" id="1.10.287.70">
    <property type="match status" value="1"/>
</dbReference>
<dbReference type="PANTHER" id="PTHR32024:SF2">
    <property type="entry name" value="TRK SYSTEM POTASSIUM UPTAKE PROTEIN TRKG-RELATED"/>
    <property type="match status" value="1"/>
</dbReference>
<feature type="transmembrane region" description="Helical" evidence="9">
    <location>
        <begin position="473"/>
        <end position="489"/>
    </location>
</feature>
<evidence type="ECO:0000256" key="9">
    <source>
        <dbReference type="SAM" id="Phobius"/>
    </source>
</evidence>
<evidence type="ECO:0000256" key="7">
    <source>
        <dbReference type="ARBA" id="ARBA00023065"/>
    </source>
</evidence>
<dbReference type="Pfam" id="PF02386">
    <property type="entry name" value="TrkH"/>
    <property type="match status" value="1"/>
</dbReference>
<dbReference type="GO" id="GO:0030001">
    <property type="term" value="P:metal ion transport"/>
    <property type="evidence" value="ECO:0007669"/>
    <property type="project" value="UniProtKB-ARBA"/>
</dbReference>